<sequence>MSNKRPPTVIYLPSSGGYTGSRIVSESEDRRRFPFRRYSFDEDGGLVVRTRNVSRDNRTRPYVRHTVRFSTPVSRSGSLSEPPEAESPQSPSSPRQDDRADLLKTLVPALIRDPAMYKESISSICTSHNIDPSVVSAIKSAVEQGSSSRPLERTTSGIAAIKHPVGQGSSSRPLERRRTPDLPAASSHIPISKSGMVTIKQDRPFPSGSPGVTTWYSSYSVDNIDSPPSNLNPNVGDLYIHTNRAEDFHHIWLFGLDTSWSKVAVSDKVYHPVIADRVLSLRANGTPSWITAASYTTIKGRKDKARAHS</sequence>
<dbReference type="OrthoDB" id="3237833at2759"/>
<evidence type="ECO:0000313" key="3">
    <source>
        <dbReference type="EMBL" id="KAF9789456.1"/>
    </source>
</evidence>
<feature type="region of interest" description="Disordered" evidence="1">
    <location>
        <begin position="1"/>
        <end position="28"/>
    </location>
</feature>
<evidence type="ECO:0000313" key="4">
    <source>
        <dbReference type="Proteomes" id="UP000736335"/>
    </source>
</evidence>
<feature type="compositionally biased region" description="Low complexity" evidence="1">
    <location>
        <begin position="76"/>
        <end position="94"/>
    </location>
</feature>
<evidence type="ECO:0000313" key="2">
    <source>
        <dbReference type="EMBL" id="KAF9778444.1"/>
    </source>
</evidence>
<evidence type="ECO:0000256" key="1">
    <source>
        <dbReference type="SAM" id="MobiDB-lite"/>
    </source>
</evidence>
<organism evidence="3 4">
    <name type="scientific">Thelephora terrestris</name>
    <dbReference type="NCBI Taxonomy" id="56493"/>
    <lineage>
        <taxon>Eukaryota</taxon>
        <taxon>Fungi</taxon>
        <taxon>Dikarya</taxon>
        <taxon>Basidiomycota</taxon>
        <taxon>Agaricomycotina</taxon>
        <taxon>Agaricomycetes</taxon>
        <taxon>Thelephorales</taxon>
        <taxon>Thelephoraceae</taxon>
        <taxon>Thelephora</taxon>
    </lineage>
</organism>
<dbReference type="EMBL" id="WIUZ02000003">
    <property type="protein sequence ID" value="KAF9789456.1"/>
    <property type="molecule type" value="Genomic_DNA"/>
</dbReference>
<protein>
    <submittedName>
        <fullName evidence="3">Uncharacterized protein</fullName>
    </submittedName>
</protein>
<dbReference type="Proteomes" id="UP000736335">
    <property type="component" value="Unassembled WGS sequence"/>
</dbReference>
<dbReference type="AlphaFoldDB" id="A0A9P6HLF2"/>
<reference evidence="3" key="2">
    <citation type="submission" date="2020-11" db="EMBL/GenBank/DDBJ databases">
        <authorList>
            <consortium name="DOE Joint Genome Institute"/>
            <person name="Kuo A."/>
            <person name="Miyauchi S."/>
            <person name="Kiss E."/>
            <person name="Drula E."/>
            <person name="Kohler A."/>
            <person name="Sanchez-Garcia M."/>
            <person name="Andreopoulos B."/>
            <person name="Barry K.W."/>
            <person name="Bonito G."/>
            <person name="Buee M."/>
            <person name="Carver A."/>
            <person name="Chen C."/>
            <person name="Cichocki N."/>
            <person name="Clum A."/>
            <person name="Culley D."/>
            <person name="Crous P.W."/>
            <person name="Fauchery L."/>
            <person name="Girlanda M."/>
            <person name="Hayes R."/>
            <person name="Keri Z."/>
            <person name="Labutti K."/>
            <person name="Lipzen A."/>
            <person name="Lombard V."/>
            <person name="Magnuson J."/>
            <person name="Maillard F."/>
            <person name="Morin E."/>
            <person name="Murat C."/>
            <person name="Nolan M."/>
            <person name="Ohm R."/>
            <person name="Pangilinan J."/>
            <person name="Pereira M."/>
            <person name="Perotto S."/>
            <person name="Peter M."/>
            <person name="Riley R."/>
            <person name="Sitrit Y."/>
            <person name="Stielow B."/>
            <person name="Szollosi G."/>
            <person name="Zifcakova L."/>
            <person name="Stursova M."/>
            <person name="Spatafora J.W."/>
            <person name="Tedersoo L."/>
            <person name="Vaario L.-M."/>
            <person name="Yamada A."/>
            <person name="Yan M."/>
            <person name="Wang P."/>
            <person name="Xu J."/>
            <person name="Bruns T."/>
            <person name="Baldrian P."/>
            <person name="Vilgalys R."/>
            <person name="Henrissat B."/>
            <person name="Grigoriev I.V."/>
            <person name="Hibbett D."/>
            <person name="Nagy L.G."/>
            <person name="Martin F.M."/>
        </authorList>
    </citation>
    <scope>NUCLEOTIDE SEQUENCE</scope>
    <source>
        <strain evidence="3">UH-Tt-Lm1</strain>
    </source>
</reference>
<reference evidence="3" key="1">
    <citation type="journal article" date="2020" name="Nat. Commun.">
        <title>Large-scale genome sequencing of mycorrhizal fungi provides insights into the early evolution of symbiotic traits.</title>
        <authorList>
            <person name="Miyauchi S."/>
            <person name="Kiss E."/>
            <person name="Kuo A."/>
            <person name="Drula E."/>
            <person name="Kohler A."/>
            <person name="Sanchez-Garcia M."/>
            <person name="Morin E."/>
            <person name="Andreopoulos B."/>
            <person name="Barry K.W."/>
            <person name="Bonito G."/>
            <person name="Buee M."/>
            <person name="Carver A."/>
            <person name="Chen C."/>
            <person name="Cichocki N."/>
            <person name="Clum A."/>
            <person name="Culley D."/>
            <person name="Crous P.W."/>
            <person name="Fauchery L."/>
            <person name="Girlanda M."/>
            <person name="Hayes R.D."/>
            <person name="Keri Z."/>
            <person name="LaButti K."/>
            <person name="Lipzen A."/>
            <person name="Lombard V."/>
            <person name="Magnuson J."/>
            <person name="Maillard F."/>
            <person name="Murat C."/>
            <person name="Nolan M."/>
            <person name="Ohm R.A."/>
            <person name="Pangilinan J."/>
            <person name="Pereira M.F."/>
            <person name="Perotto S."/>
            <person name="Peter M."/>
            <person name="Pfister S."/>
            <person name="Riley R."/>
            <person name="Sitrit Y."/>
            <person name="Stielow J.B."/>
            <person name="Szollosi G."/>
            <person name="Zifcakova L."/>
            <person name="Stursova M."/>
            <person name="Spatafora J.W."/>
            <person name="Tedersoo L."/>
            <person name="Vaario L.M."/>
            <person name="Yamada A."/>
            <person name="Yan M."/>
            <person name="Wang P."/>
            <person name="Xu J."/>
            <person name="Bruns T."/>
            <person name="Baldrian P."/>
            <person name="Vilgalys R."/>
            <person name="Dunand C."/>
            <person name="Henrissat B."/>
            <person name="Grigoriev I.V."/>
            <person name="Hibbett D."/>
            <person name="Nagy L.G."/>
            <person name="Martin F.M."/>
        </authorList>
    </citation>
    <scope>NUCLEOTIDE SEQUENCE</scope>
    <source>
        <strain evidence="3">UH-Tt-Lm1</strain>
    </source>
</reference>
<feature type="region of interest" description="Disordered" evidence="1">
    <location>
        <begin position="62"/>
        <end position="97"/>
    </location>
</feature>
<feature type="region of interest" description="Disordered" evidence="1">
    <location>
        <begin position="163"/>
        <end position="187"/>
    </location>
</feature>
<dbReference type="EMBL" id="WIUZ02000023">
    <property type="protein sequence ID" value="KAF9778444.1"/>
    <property type="molecule type" value="Genomic_DNA"/>
</dbReference>
<keyword evidence="4" id="KW-1185">Reference proteome</keyword>
<comment type="caution">
    <text evidence="3">The sequence shown here is derived from an EMBL/GenBank/DDBJ whole genome shotgun (WGS) entry which is preliminary data.</text>
</comment>
<gene>
    <name evidence="3" type="ORF">BJ322DRAFT_1105307</name>
    <name evidence="2" type="ORF">BJ322DRAFT_1114264</name>
</gene>
<proteinExistence type="predicted"/>
<name>A0A9P6HLF2_9AGAM</name>
<accession>A0A9P6HLF2</accession>